<evidence type="ECO:0000313" key="4">
    <source>
        <dbReference type="EMBL" id="MBP2256992.1"/>
    </source>
</evidence>
<keyword evidence="5" id="KW-1185">Reference proteome</keyword>
<proteinExistence type="inferred from homology"/>
<reference evidence="4 5" key="1">
    <citation type="submission" date="2021-03" db="EMBL/GenBank/DDBJ databases">
        <title>Genomic Encyclopedia of Type Strains, Phase IV (KMG-IV): sequencing the most valuable type-strain genomes for metagenomic binning, comparative biology and taxonomic classification.</title>
        <authorList>
            <person name="Goeker M."/>
        </authorList>
    </citation>
    <scope>NUCLEOTIDE SEQUENCE [LARGE SCALE GENOMIC DNA]</scope>
    <source>
        <strain evidence="4 5">DSM 25790</strain>
    </source>
</reference>
<comment type="similarity">
    <text evidence="1">Belongs to the peptidase S13 family.</text>
</comment>
<evidence type="ECO:0000256" key="1">
    <source>
        <dbReference type="ARBA" id="ARBA00006096"/>
    </source>
</evidence>
<accession>A0ABS4S652</accession>
<dbReference type="PRINTS" id="PR00922">
    <property type="entry name" value="DADACBPTASE3"/>
</dbReference>
<dbReference type="Gene3D" id="3.50.80.20">
    <property type="entry name" value="D-Ala-D-Ala carboxypeptidase C, peptidase S13"/>
    <property type="match status" value="1"/>
</dbReference>
<dbReference type="NCBIfam" id="TIGR00666">
    <property type="entry name" value="PBP4"/>
    <property type="match status" value="1"/>
</dbReference>
<dbReference type="EC" id="3.4.16.4" evidence="4"/>
<dbReference type="EC" id="3.4.21.-" evidence="4"/>
<dbReference type="EMBL" id="JAGIKX010000004">
    <property type="protein sequence ID" value="MBP2256992.1"/>
    <property type="molecule type" value="Genomic_DNA"/>
</dbReference>
<dbReference type="InterPro" id="IPR012338">
    <property type="entry name" value="Beta-lactam/transpept-like"/>
</dbReference>
<keyword evidence="4" id="KW-0121">Carboxypeptidase</keyword>
<dbReference type="PANTHER" id="PTHR30023">
    <property type="entry name" value="D-ALANYL-D-ALANINE CARBOXYPEPTIDASE"/>
    <property type="match status" value="1"/>
</dbReference>
<dbReference type="Pfam" id="PF02113">
    <property type="entry name" value="Peptidase_S13"/>
    <property type="match status" value="1"/>
</dbReference>
<dbReference type="GO" id="GO:0009002">
    <property type="term" value="F:serine-type D-Ala-D-Ala carboxypeptidase activity"/>
    <property type="evidence" value="ECO:0007669"/>
    <property type="project" value="UniProtKB-EC"/>
</dbReference>
<dbReference type="InterPro" id="IPR000667">
    <property type="entry name" value="Peptidase_S13"/>
</dbReference>
<dbReference type="PANTHER" id="PTHR30023:SF0">
    <property type="entry name" value="PENICILLIN-SENSITIVE CARBOXYPEPTIDASE A"/>
    <property type="match status" value="1"/>
</dbReference>
<protein>
    <submittedName>
        <fullName evidence="4">D-alanyl-D-alanine carboxypeptidase/D-alanyl-D-alanine-endopeptidase (Penicillin-binding protein 4)</fullName>
        <ecNumber evidence="4">3.4.16.4</ecNumber>
        <ecNumber evidence="4">3.4.21.-</ecNumber>
    </submittedName>
</protein>
<keyword evidence="3" id="KW-0175">Coiled coil</keyword>
<sequence>MLGIGFLFILLIILPIENDRKSAKDSNNNKHQLKQQVDQFIQQEKALQGAQIGISIRSADTGELQYEHQGDTRLKPASNLKLLTAAAALSVLGEKYRFSTEIHTDGPMKNGMLDGNLYIKGKGDPTLIPSDLDKIAKDLKKRGIRSVKGNIIGDDTWYDAVRLSQDVTWRDEHFHYGSQISALTISPDKDYDTGTVLVKVTPNEKGEKPSIQVEPETDYIQMMNQAQTVSTDEKENLKIEREHGKNSITVEGEIPAGSNVMKEWIAVWEPTNYVLDLLGQALKEHHITWSGETKTGKTPKEAKAVLAYPSMPLEEILVPFMKLSNNGHGEMFVKEMGKVVHDEGSWKKGLDVLRNAADEIGINTDTSVIRDGSGISHVNMIPANEISKLLYEVQKKDWFDAYVHALPVSGENGRMESGTLKKRLSKLNVRAKTGTLGTVSSLSGYLEGKSGETVIFSIIVNNLLDEDDGPEIEDKIVQFIHEHM</sequence>
<evidence type="ECO:0000256" key="2">
    <source>
        <dbReference type="ARBA" id="ARBA00022801"/>
    </source>
</evidence>
<gene>
    <name evidence="4" type="ORF">J2Z81_000936</name>
</gene>
<evidence type="ECO:0000313" key="5">
    <source>
        <dbReference type="Proteomes" id="UP001519294"/>
    </source>
</evidence>
<comment type="caution">
    <text evidence="4">The sequence shown here is derived from an EMBL/GenBank/DDBJ whole genome shotgun (WGS) entry which is preliminary data.</text>
</comment>
<feature type="coiled-coil region" evidence="3">
    <location>
        <begin position="16"/>
        <end position="43"/>
    </location>
</feature>
<dbReference type="Gene3D" id="3.40.710.10">
    <property type="entry name" value="DD-peptidase/beta-lactamase superfamily"/>
    <property type="match status" value="2"/>
</dbReference>
<name>A0ABS4S652_9BACI</name>
<dbReference type="SUPFAM" id="SSF56601">
    <property type="entry name" value="beta-lactamase/transpeptidase-like"/>
    <property type="match status" value="1"/>
</dbReference>
<organism evidence="4 5">
    <name type="scientific">Virgibacillus alimentarius</name>
    <dbReference type="NCBI Taxonomy" id="698769"/>
    <lineage>
        <taxon>Bacteria</taxon>
        <taxon>Bacillati</taxon>
        <taxon>Bacillota</taxon>
        <taxon>Bacilli</taxon>
        <taxon>Bacillales</taxon>
        <taxon>Bacillaceae</taxon>
        <taxon>Virgibacillus</taxon>
    </lineage>
</organism>
<keyword evidence="4" id="KW-0645">Protease</keyword>
<keyword evidence="2 4" id="KW-0378">Hydrolase</keyword>
<dbReference type="RefSeq" id="WP_226981238.1">
    <property type="nucleotide sequence ID" value="NZ_JAGIKX010000004.1"/>
</dbReference>
<evidence type="ECO:0000256" key="3">
    <source>
        <dbReference type="SAM" id="Coils"/>
    </source>
</evidence>
<dbReference type="Proteomes" id="UP001519294">
    <property type="component" value="Unassembled WGS sequence"/>
</dbReference>